<protein>
    <submittedName>
        <fullName evidence="3">Hydantoinase_B domain-containing protein</fullName>
    </submittedName>
</protein>
<dbReference type="EMBL" id="UZAH01016005">
    <property type="protein sequence ID" value="VDO44711.1"/>
    <property type="molecule type" value="Genomic_DNA"/>
</dbReference>
<sequence length="80" mass="9079">MSAEFARVITQEVATGNLRMDFRGVALGDSWISAMDYVNTWGEYLYANVSLQFATGQNCSIFYTPGEIFDVDLYPFLYQV</sequence>
<evidence type="ECO:0000313" key="1">
    <source>
        <dbReference type="EMBL" id="VDO44711.1"/>
    </source>
</evidence>
<reference evidence="3" key="2">
    <citation type="submission" date="2019-09" db="UniProtKB">
        <authorList>
            <consortium name="WormBaseParasite"/>
        </authorList>
    </citation>
    <scope>IDENTIFICATION</scope>
</reference>
<proteinExistence type="predicted"/>
<accession>A0A183FCC6</accession>
<dbReference type="WBParaSite" id="HPBE_0000381801-mRNA-1">
    <property type="protein sequence ID" value="HPBE_0000381801-mRNA-1"/>
    <property type="gene ID" value="HPBE_0000381801"/>
</dbReference>
<organism evidence="2 3">
    <name type="scientific">Heligmosomoides polygyrus</name>
    <name type="common">Parasitic roundworm</name>
    <dbReference type="NCBI Taxonomy" id="6339"/>
    <lineage>
        <taxon>Eukaryota</taxon>
        <taxon>Metazoa</taxon>
        <taxon>Ecdysozoa</taxon>
        <taxon>Nematoda</taxon>
        <taxon>Chromadorea</taxon>
        <taxon>Rhabditida</taxon>
        <taxon>Rhabditina</taxon>
        <taxon>Rhabditomorpha</taxon>
        <taxon>Strongyloidea</taxon>
        <taxon>Heligmosomidae</taxon>
        <taxon>Heligmosomoides</taxon>
    </lineage>
</organism>
<dbReference type="OrthoDB" id="443318at2759"/>
<dbReference type="AlphaFoldDB" id="A0A183FCC6"/>
<name>A0A183FCC6_HELPZ</name>
<gene>
    <name evidence="1" type="ORF">HPBE_LOCUS3819</name>
</gene>
<evidence type="ECO:0000313" key="3">
    <source>
        <dbReference type="WBParaSite" id="HPBE_0000381801-mRNA-1"/>
    </source>
</evidence>
<evidence type="ECO:0000313" key="2">
    <source>
        <dbReference type="Proteomes" id="UP000050761"/>
    </source>
</evidence>
<accession>A0A3P7VAT9</accession>
<reference evidence="1 2" key="1">
    <citation type="submission" date="2018-11" db="EMBL/GenBank/DDBJ databases">
        <authorList>
            <consortium name="Pathogen Informatics"/>
        </authorList>
    </citation>
    <scope>NUCLEOTIDE SEQUENCE [LARGE SCALE GENOMIC DNA]</scope>
</reference>
<keyword evidence="2" id="KW-1185">Reference proteome</keyword>
<dbReference type="Proteomes" id="UP000050761">
    <property type="component" value="Unassembled WGS sequence"/>
</dbReference>